<keyword evidence="1" id="KW-0012">Acyltransferase</keyword>
<dbReference type="Proteomes" id="UP000030758">
    <property type="component" value="Unassembled WGS sequence"/>
</dbReference>
<reference evidence="2 4" key="1">
    <citation type="journal article" date="2014" name="Nat. Genet.">
        <title>Genome and transcriptome of the porcine whipworm Trichuris suis.</title>
        <authorList>
            <person name="Jex A.R."/>
            <person name="Nejsum P."/>
            <person name="Schwarz E.M."/>
            <person name="Hu L."/>
            <person name="Young N.D."/>
            <person name="Hall R.S."/>
            <person name="Korhonen P.K."/>
            <person name="Liao S."/>
            <person name="Thamsborg S."/>
            <person name="Xia J."/>
            <person name="Xu P."/>
            <person name="Wang S."/>
            <person name="Scheerlinck J.P."/>
            <person name="Hofmann A."/>
            <person name="Sternberg P.W."/>
            <person name="Wang J."/>
            <person name="Gasser R.B."/>
        </authorList>
    </citation>
    <scope>NUCLEOTIDE SEQUENCE [LARGE SCALE GENOMIC DNA]</scope>
    <source>
        <strain evidence="3">DCEP-RM93F</strain>
        <strain evidence="2">DCEP-RM93M</strain>
    </source>
</reference>
<keyword evidence="1" id="KW-0808">Transferase</keyword>
<name>A0A085MBF0_9BILA</name>
<evidence type="ECO:0000313" key="4">
    <source>
        <dbReference type="Proteomes" id="UP000030764"/>
    </source>
</evidence>
<evidence type="ECO:0000256" key="1">
    <source>
        <dbReference type="RuleBase" id="RU368002"/>
    </source>
</evidence>
<evidence type="ECO:0000313" key="2">
    <source>
        <dbReference type="EMBL" id="KFD54546.1"/>
    </source>
</evidence>
<accession>A0A085MBF0</accession>
<sequence length="330" mass="38484">MMFRVNCSGPICKTDRRSRRCQRSYCYSNSWLLRMHRLSTTFYPTLRNLAQKHLPRTVALYNLMTYEMNVERSNACDNPLLLFADSWPEPNIVLLEEHSFYNGVKDYPSFYAFPIARKIPRKSIASISEAFFLPSFHTYGEFLLYHLPVEDVPTLNSLLRQSETATVSMESESITDLFWISPEYNQLLTQLDLSLPNNFVLSELHPHEAEFVDSFWPYRYDGSVDLIRRVIERRPNVCVRTGEGNLVGWAMVNDKMSDEMHLYTLSQFRQQKVATLIEVVLAKKIIGENCIPYKCVVPQNRTAAKFTSKSDLWKSMDMSIDWLRVLRDGK</sequence>
<dbReference type="Gene3D" id="3.40.630.30">
    <property type="match status" value="1"/>
</dbReference>
<protein>
    <recommendedName>
        <fullName evidence="1">Glycine N-acyltransferase-like protein</fullName>
        <ecNumber evidence="1">2.3.1.-</ecNumber>
    </recommendedName>
</protein>
<dbReference type="SUPFAM" id="SSF55729">
    <property type="entry name" value="Acyl-CoA N-acyltransferases (Nat)"/>
    <property type="match status" value="1"/>
</dbReference>
<evidence type="ECO:0000313" key="3">
    <source>
        <dbReference type="EMBL" id="KFD64883.1"/>
    </source>
</evidence>
<gene>
    <name evidence="2" type="ORF">M513_04491</name>
    <name evidence="3" type="ORF">M514_04491</name>
</gene>
<dbReference type="PANTHER" id="PTHR15298">
    <property type="entry name" value="L-COA N-ACYLTRANSFERASE-RELATED"/>
    <property type="match status" value="1"/>
</dbReference>
<dbReference type="AlphaFoldDB" id="A0A085MBF0"/>
<dbReference type="GO" id="GO:0005739">
    <property type="term" value="C:mitochondrion"/>
    <property type="evidence" value="ECO:0007669"/>
    <property type="project" value="InterPro"/>
</dbReference>
<keyword evidence="4" id="KW-1185">Reference proteome</keyword>
<dbReference type="InterPro" id="IPR010313">
    <property type="entry name" value="Glycine_N-acyltransferase"/>
</dbReference>
<dbReference type="Proteomes" id="UP000030764">
    <property type="component" value="Unassembled WGS sequence"/>
</dbReference>
<dbReference type="EC" id="2.3.1.-" evidence="1"/>
<organism evidence="2 4">
    <name type="scientific">Trichuris suis</name>
    <name type="common">pig whipworm</name>
    <dbReference type="NCBI Taxonomy" id="68888"/>
    <lineage>
        <taxon>Eukaryota</taxon>
        <taxon>Metazoa</taxon>
        <taxon>Ecdysozoa</taxon>
        <taxon>Nematoda</taxon>
        <taxon>Enoplea</taxon>
        <taxon>Dorylaimia</taxon>
        <taxon>Trichinellida</taxon>
        <taxon>Trichuridae</taxon>
        <taxon>Trichuris</taxon>
    </lineage>
</organism>
<dbReference type="EMBL" id="KL363206">
    <property type="protein sequence ID" value="KFD54546.1"/>
    <property type="molecule type" value="Genomic_DNA"/>
</dbReference>
<dbReference type="EMBL" id="KL367548">
    <property type="protein sequence ID" value="KFD64883.1"/>
    <property type="molecule type" value="Genomic_DNA"/>
</dbReference>
<proteinExistence type="inferred from homology"/>
<dbReference type="PANTHER" id="PTHR15298:SF1">
    <property type="entry name" value="GLYCINE N-ACYLTRANSFERASE-LIKE PROTEIN"/>
    <property type="match status" value="1"/>
</dbReference>
<comment type="similarity">
    <text evidence="1">Belongs to the glycine N-acyltransferase family.</text>
</comment>
<dbReference type="GO" id="GO:0047961">
    <property type="term" value="F:glycine N-acyltransferase activity"/>
    <property type="evidence" value="ECO:0007669"/>
    <property type="project" value="InterPro"/>
</dbReference>
<dbReference type="InterPro" id="IPR016181">
    <property type="entry name" value="Acyl_CoA_acyltransferase"/>
</dbReference>